<reference evidence="1 2" key="1">
    <citation type="submission" date="2011-02" db="EMBL/GenBank/DDBJ databases">
        <title>The Genome Sequence of Sphaeroforma arctica JP610.</title>
        <authorList>
            <consortium name="The Broad Institute Genome Sequencing Platform"/>
            <person name="Russ C."/>
            <person name="Cuomo C."/>
            <person name="Young S.K."/>
            <person name="Zeng Q."/>
            <person name="Gargeya S."/>
            <person name="Alvarado L."/>
            <person name="Berlin A."/>
            <person name="Chapman S.B."/>
            <person name="Chen Z."/>
            <person name="Freedman E."/>
            <person name="Gellesch M."/>
            <person name="Goldberg J."/>
            <person name="Griggs A."/>
            <person name="Gujja S."/>
            <person name="Heilman E."/>
            <person name="Heiman D."/>
            <person name="Howarth C."/>
            <person name="Mehta T."/>
            <person name="Neiman D."/>
            <person name="Pearson M."/>
            <person name="Roberts A."/>
            <person name="Saif S."/>
            <person name="Shea T."/>
            <person name="Shenoy N."/>
            <person name="Sisk P."/>
            <person name="Stolte C."/>
            <person name="Sykes S."/>
            <person name="White J."/>
            <person name="Yandava C."/>
            <person name="Burger G."/>
            <person name="Gray M.W."/>
            <person name="Holland P.W.H."/>
            <person name="King N."/>
            <person name="Lang F.B.F."/>
            <person name="Roger A.J."/>
            <person name="Ruiz-Trillo I."/>
            <person name="Haas B."/>
            <person name="Nusbaum C."/>
            <person name="Birren B."/>
        </authorList>
    </citation>
    <scope>NUCLEOTIDE SEQUENCE [LARGE SCALE GENOMIC DNA]</scope>
    <source>
        <strain evidence="1 2">JP610</strain>
    </source>
</reference>
<evidence type="ECO:0000313" key="1">
    <source>
        <dbReference type="EMBL" id="KNC70530.1"/>
    </source>
</evidence>
<protein>
    <submittedName>
        <fullName evidence="1">Uncharacterized protein</fullName>
    </submittedName>
</protein>
<dbReference type="EMBL" id="KQ250921">
    <property type="protein sequence ID" value="KNC70530.1"/>
    <property type="molecule type" value="Genomic_DNA"/>
</dbReference>
<gene>
    <name evidence="1" type="ORF">SARC_16944</name>
</gene>
<proteinExistence type="predicted"/>
<name>A0A0L0F1D4_9EUKA</name>
<dbReference type="Proteomes" id="UP000054560">
    <property type="component" value="Unassembled WGS sequence"/>
</dbReference>
<sequence>MAKDKKRVMNKASQRITPFFEEFSPKHVVSVAVMDVPQCVIKVCEGDIVNLFLEHALLRGERARSESSL</sequence>
<keyword evidence="2" id="KW-1185">Reference proteome</keyword>
<accession>A0A0L0F1D4</accession>
<evidence type="ECO:0000313" key="2">
    <source>
        <dbReference type="Proteomes" id="UP000054560"/>
    </source>
</evidence>
<dbReference type="RefSeq" id="XP_014144432.1">
    <property type="nucleotide sequence ID" value="XM_014288957.1"/>
</dbReference>
<organism evidence="1 2">
    <name type="scientific">Sphaeroforma arctica JP610</name>
    <dbReference type="NCBI Taxonomy" id="667725"/>
    <lineage>
        <taxon>Eukaryota</taxon>
        <taxon>Ichthyosporea</taxon>
        <taxon>Ichthyophonida</taxon>
        <taxon>Sphaeroforma</taxon>
    </lineage>
</organism>
<dbReference type="GeneID" id="25917448"/>
<dbReference type="AlphaFoldDB" id="A0A0L0F1D4"/>
<feature type="non-terminal residue" evidence="1">
    <location>
        <position position="69"/>
    </location>
</feature>